<organism evidence="11 12">
    <name type="scientific">Paspalum notatum var. saurae</name>
    <dbReference type="NCBI Taxonomy" id="547442"/>
    <lineage>
        <taxon>Eukaryota</taxon>
        <taxon>Viridiplantae</taxon>
        <taxon>Streptophyta</taxon>
        <taxon>Embryophyta</taxon>
        <taxon>Tracheophyta</taxon>
        <taxon>Spermatophyta</taxon>
        <taxon>Magnoliopsida</taxon>
        <taxon>Liliopsida</taxon>
        <taxon>Poales</taxon>
        <taxon>Poaceae</taxon>
        <taxon>PACMAD clade</taxon>
        <taxon>Panicoideae</taxon>
        <taxon>Andropogonodae</taxon>
        <taxon>Paspaleae</taxon>
        <taxon>Paspalinae</taxon>
        <taxon>Paspalum</taxon>
    </lineage>
</organism>
<dbReference type="InterPro" id="IPR042197">
    <property type="entry name" value="Apaf_helical"/>
</dbReference>
<proteinExistence type="inferred from homology"/>
<keyword evidence="5" id="KW-0611">Plant defense</keyword>
<dbReference type="AlphaFoldDB" id="A0AAQ3SWW4"/>
<dbReference type="Gene3D" id="3.80.10.10">
    <property type="entry name" value="Ribonuclease Inhibitor"/>
    <property type="match status" value="2"/>
</dbReference>
<keyword evidence="6" id="KW-0175">Coiled coil</keyword>
<evidence type="ECO:0000259" key="7">
    <source>
        <dbReference type="Pfam" id="PF00931"/>
    </source>
</evidence>
<dbReference type="Proteomes" id="UP001341281">
    <property type="component" value="Chromosome 03"/>
</dbReference>
<dbReference type="PANTHER" id="PTHR23155">
    <property type="entry name" value="DISEASE RESISTANCE PROTEIN RP"/>
    <property type="match status" value="1"/>
</dbReference>
<sequence>MEATGLSVGKSVLNGALSYAKSAIAEEVALQLGVQRDHAFITDELEMMLSFLMAAHEEQDDHKVVKTWVKQVRDVAYDVEDCLQDHAVRLGKSSWWRFLRVLVDRHRVATRMKELRAKVEDVSQRNVRYHLIKGTTPGPKPATSVGPLTIAGSATMFGIDKATRHKGKPKEDLSLLIIEGAEDLRVISVWGTCGALGQSVVIKRAYDDLKKSKKFDLYAWVRIFRPFNPLEFLQSIMMQFYRSTSEEPGKTQETTNIGVQVLENMVMLMKQDGLFGAFGKHVSEKSYLIVLNDLATIEEWDDIKEYFPNCKKGSRIVVSTEHSEVATICAGQESVVSELEQSSVDQSIFASYDEVSQNQTRLLKPGSSSSEDTLDTNNPVMLEDEIHENQFLGDNENVVSKSLTCIRTITSALEESPLVGREKAKSDLINLISKQDDQDPMVISVWGMGGLGKTTLVKEVYQSQELSRLFEKRACITIMRPFVIEDVLQRLAMQLVAESSKRKEEIGFRQQTRKLTKIEALTEELGMLLERKRYLIILDDLSSILEWDMIIQSLPKMENESRIVVTTREENIAKYCSRNQQNVYKLDVLGYMAALYLFSKKVFKEDINLDKYPTLIEEANIILKKCNGLPLAIVTIGGFLAKQPKTPMEWRKLNGHISAELEMNPELERIKTILMKSYDGLPYHLKSCFLYLSIFPEDYNINRRRLVHRWNAEGYLREVRGKSMGEIAHRYFMELIERSMVLPSRESIGSRKGISSCKLHDLMREISISNAMEENLVFRMEEGCSLNTEGAIRHLAISNSWEGDQSDFESIVDLSRIRSLTVFGKWKSFYISDNMRLLRVLDLEGTSGLVDHHLEPIWKLIHLKFLSLRDCQGISHLPESLGKLKQLQTLDVTNTRIIKLPQAITKLRKVQYICAGRVDNEIFGASTYDELVGRMGTKPNKLCMWTSILMIFCRSSCSHKFRTEVLDEDDNTNRRDMCTLFCCIMFPLVARRLADLGGVAVPRGLRKLKALHTLGVVNIAQGKAAILHDIRRLTWLHKLSVTGINKQNCQEFCSTLAHLSSLESLSVHSWEGLRDCLDGLPSAPKNLQSLKLLGNLGKLPDWVAGLQNLVKLKLQDTKLTDMDGTIQVLGKLPNLAILRLLWFCFFLRVEDHLRFSCRQGAFPSLTVLELDYSNGIASVEFEEGTMPKLEVLLSRSSCSYTGLSSLPCLKEVLFRGWIHRAAVKDTRTQLARHHNKPVLKFI</sequence>
<feature type="domain" description="Disease resistance protein winged helix" evidence="9">
    <location>
        <begin position="694"/>
        <end position="766"/>
    </location>
</feature>
<evidence type="ECO:0000256" key="1">
    <source>
        <dbReference type="ARBA" id="ARBA00008894"/>
    </source>
</evidence>
<dbReference type="InterPro" id="IPR036388">
    <property type="entry name" value="WH-like_DNA-bd_sf"/>
</dbReference>
<comment type="similarity">
    <text evidence="1">Belongs to the disease resistance NB-LRR family.</text>
</comment>
<dbReference type="Gene3D" id="3.40.50.300">
    <property type="entry name" value="P-loop containing nucleotide triphosphate hydrolases"/>
    <property type="match status" value="2"/>
</dbReference>
<dbReference type="GO" id="GO:0009626">
    <property type="term" value="P:plant-type hypersensitive response"/>
    <property type="evidence" value="ECO:0007669"/>
    <property type="project" value="UniProtKB-ARBA"/>
</dbReference>
<dbReference type="InterPro" id="IPR038005">
    <property type="entry name" value="RX-like_CC"/>
</dbReference>
<dbReference type="GO" id="GO:0002758">
    <property type="term" value="P:innate immune response-activating signaling pathway"/>
    <property type="evidence" value="ECO:0007669"/>
    <property type="project" value="UniProtKB-ARBA"/>
</dbReference>
<dbReference type="SUPFAM" id="SSF52540">
    <property type="entry name" value="P-loop containing nucleoside triphosphate hydrolases"/>
    <property type="match status" value="2"/>
</dbReference>
<keyword evidence="2" id="KW-0433">Leucine-rich repeat</keyword>
<keyword evidence="3" id="KW-0677">Repeat</keyword>
<feature type="domain" description="Disease resistance N-terminal" evidence="8">
    <location>
        <begin position="13"/>
        <end position="95"/>
    </location>
</feature>
<gene>
    <name evidence="11" type="ORF">U9M48_012113</name>
</gene>
<dbReference type="CDD" id="cd14798">
    <property type="entry name" value="RX-CC_like"/>
    <property type="match status" value="1"/>
</dbReference>
<evidence type="ECO:0000256" key="3">
    <source>
        <dbReference type="ARBA" id="ARBA00022737"/>
    </source>
</evidence>
<protein>
    <submittedName>
        <fullName evidence="11">Uncharacterized protein</fullName>
    </submittedName>
</protein>
<dbReference type="InterPro" id="IPR027417">
    <property type="entry name" value="P-loop_NTPase"/>
</dbReference>
<dbReference type="Pfam" id="PF18052">
    <property type="entry name" value="Rx_N"/>
    <property type="match status" value="1"/>
</dbReference>
<keyword evidence="4" id="KW-0547">Nucleotide-binding</keyword>
<dbReference type="InterPro" id="IPR055414">
    <property type="entry name" value="LRR_R13L4/SHOC2-like"/>
</dbReference>
<keyword evidence="12" id="KW-1185">Reference proteome</keyword>
<dbReference type="GO" id="GO:0043531">
    <property type="term" value="F:ADP binding"/>
    <property type="evidence" value="ECO:0007669"/>
    <property type="project" value="InterPro"/>
</dbReference>
<dbReference type="GO" id="GO:0042742">
    <property type="term" value="P:defense response to bacterium"/>
    <property type="evidence" value="ECO:0007669"/>
    <property type="project" value="UniProtKB-ARBA"/>
</dbReference>
<dbReference type="Gene3D" id="1.20.5.4130">
    <property type="match status" value="1"/>
</dbReference>
<evidence type="ECO:0000259" key="9">
    <source>
        <dbReference type="Pfam" id="PF23559"/>
    </source>
</evidence>
<dbReference type="Pfam" id="PF23598">
    <property type="entry name" value="LRR_14"/>
    <property type="match status" value="2"/>
</dbReference>
<dbReference type="FunFam" id="1.10.10.10:FF:000322">
    <property type="entry name" value="Probable disease resistance protein At1g63360"/>
    <property type="match status" value="1"/>
</dbReference>
<dbReference type="Pfam" id="PF00931">
    <property type="entry name" value="NB-ARC"/>
    <property type="match status" value="2"/>
</dbReference>
<feature type="domain" description="Disease resistance R13L4/SHOC-2-like LRR" evidence="10">
    <location>
        <begin position="817"/>
        <end position="916"/>
    </location>
</feature>
<dbReference type="EMBL" id="CP144747">
    <property type="protein sequence ID" value="WVZ62354.1"/>
    <property type="molecule type" value="Genomic_DNA"/>
</dbReference>
<dbReference type="InterPro" id="IPR044974">
    <property type="entry name" value="Disease_R_plants"/>
</dbReference>
<dbReference type="PANTHER" id="PTHR23155:SF1114">
    <property type="entry name" value="OS02G0475500 PROTEIN"/>
    <property type="match status" value="1"/>
</dbReference>
<evidence type="ECO:0000259" key="10">
    <source>
        <dbReference type="Pfam" id="PF23598"/>
    </source>
</evidence>
<dbReference type="InterPro" id="IPR041118">
    <property type="entry name" value="Rx_N"/>
</dbReference>
<dbReference type="Pfam" id="PF23559">
    <property type="entry name" value="WHD_DRP"/>
    <property type="match status" value="1"/>
</dbReference>
<feature type="domain" description="Disease resistance R13L4/SHOC-2-like LRR" evidence="10">
    <location>
        <begin position="998"/>
        <end position="1237"/>
    </location>
</feature>
<feature type="domain" description="NB-ARC" evidence="7">
    <location>
        <begin position="181"/>
        <end position="337"/>
    </location>
</feature>
<dbReference type="Gene3D" id="1.10.8.430">
    <property type="entry name" value="Helical domain of apoptotic protease-activating factors"/>
    <property type="match status" value="1"/>
</dbReference>
<name>A0AAQ3SWW4_PASNO</name>
<evidence type="ECO:0000256" key="2">
    <source>
        <dbReference type="ARBA" id="ARBA00022614"/>
    </source>
</evidence>
<accession>A0AAQ3SWW4</accession>
<dbReference type="PRINTS" id="PR00364">
    <property type="entry name" value="DISEASERSIST"/>
</dbReference>
<feature type="domain" description="NB-ARC" evidence="7">
    <location>
        <begin position="422"/>
        <end position="606"/>
    </location>
</feature>
<reference evidence="11 12" key="1">
    <citation type="submission" date="2024-02" db="EMBL/GenBank/DDBJ databases">
        <title>High-quality chromosome-scale genome assembly of Pensacola bahiagrass (Paspalum notatum Flugge var. saurae).</title>
        <authorList>
            <person name="Vega J.M."/>
            <person name="Podio M."/>
            <person name="Orjuela J."/>
            <person name="Siena L.A."/>
            <person name="Pessino S.C."/>
            <person name="Combes M.C."/>
            <person name="Mariac C."/>
            <person name="Albertini E."/>
            <person name="Pupilli F."/>
            <person name="Ortiz J.P.A."/>
            <person name="Leblanc O."/>
        </authorList>
    </citation>
    <scope>NUCLEOTIDE SEQUENCE [LARGE SCALE GENOMIC DNA]</scope>
    <source>
        <strain evidence="11">R1</strain>
        <tissue evidence="11">Leaf</tissue>
    </source>
</reference>
<evidence type="ECO:0000256" key="5">
    <source>
        <dbReference type="ARBA" id="ARBA00022821"/>
    </source>
</evidence>
<dbReference type="InterPro" id="IPR032675">
    <property type="entry name" value="LRR_dom_sf"/>
</dbReference>
<dbReference type="Gene3D" id="1.10.10.10">
    <property type="entry name" value="Winged helix-like DNA-binding domain superfamily/Winged helix DNA-binding domain"/>
    <property type="match status" value="1"/>
</dbReference>
<dbReference type="SUPFAM" id="SSF52047">
    <property type="entry name" value="RNI-like"/>
    <property type="match status" value="1"/>
</dbReference>
<dbReference type="InterPro" id="IPR058922">
    <property type="entry name" value="WHD_DRP"/>
</dbReference>
<dbReference type="InterPro" id="IPR002182">
    <property type="entry name" value="NB-ARC"/>
</dbReference>
<evidence type="ECO:0000256" key="6">
    <source>
        <dbReference type="ARBA" id="ARBA00023054"/>
    </source>
</evidence>
<evidence type="ECO:0000259" key="8">
    <source>
        <dbReference type="Pfam" id="PF18052"/>
    </source>
</evidence>
<evidence type="ECO:0000313" key="11">
    <source>
        <dbReference type="EMBL" id="WVZ62354.1"/>
    </source>
</evidence>
<evidence type="ECO:0000256" key="4">
    <source>
        <dbReference type="ARBA" id="ARBA00022741"/>
    </source>
</evidence>
<evidence type="ECO:0000313" key="12">
    <source>
        <dbReference type="Proteomes" id="UP001341281"/>
    </source>
</evidence>